<accession>A0A1Y0I559</accession>
<evidence type="ECO:0000313" key="2">
    <source>
        <dbReference type="Proteomes" id="UP000196027"/>
    </source>
</evidence>
<sequence>METQFDENWFRVGAYESLAGLLVSHSPDGVGIDGLALKQCLLSLAFTV</sequence>
<proteinExistence type="predicted"/>
<gene>
    <name evidence="1" type="ORF">OLMES_1474</name>
</gene>
<dbReference type="Proteomes" id="UP000196027">
    <property type="component" value="Chromosome"/>
</dbReference>
<keyword evidence="2" id="KW-1185">Reference proteome</keyword>
<dbReference type="EMBL" id="CP021425">
    <property type="protein sequence ID" value="ARU55551.1"/>
    <property type="molecule type" value="Genomic_DNA"/>
</dbReference>
<dbReference type="AlphaFoldDB" id="A0A1Y0I559"/>
<dbReference type="KEGG" id="ome:OLMES_1474"/>
<evidence type="ECO:0000313" key="1">
    <source>
        <dbReference type="EMBL" id="ARU55551.1"/>
    </source>
</evidence>
<organism evidence="1 2">
    <name type="scientific">Oleiphilus messinensis</name>
    <dbReference type="NCBI Taxonomy" id="141451"/>
    <lineage>
        <taxon>Bacteria</taxon>
        <taxon>Pseudomonadati</taxon>
        <taxon>Pseudomonadota</taxon>
        <taxon>Gammaproteobacteria</taxon>
        <taxon>Oceanospirillales</taxon>
        <taxon>Oleiphilaceae</taxon>
        <taxon>Oleiphilus</taxon>
    </lineage>
</organism>
<name>A0A1Y0I559_9GAMM</name>
<protein>
    <submittedName>
        <fullName evidence="1">Uncharacterized protein</fullName>
    </submittedName>
</protein>
<reference evidence="1 2" key="1">
    <citation type="submission" date="2017-05" db="EMBL/GenBank/DDBJ databases">
        <title>Genomic insights into alkan degradation activity of Oleiphilus messinensis.</title>
        <authorList>
            <person name="Kozyavkin S.A."/>
            <person name="Slesarev A.I."/>
            <person name="Golyshin P.N."/>
            <person name="Korzhenkov A."/>
            <person name="Golyshina O.N."/>
            <person name="Toshchakov S.V."/>
        </authorList>
    </citation>
    <scope>NUCLEOTIDE SEQUENCE [LARGE SCALE GENOMIC DNA]</scope>
    <source>
        <strain evidence="1 2">ME102</strain>
    </source>
</reference>